<accession>A0A2R4BSM7</accession>
<dbReference type="KEGG" id="tak:Tharo_3331"/>
<dbReference type="InterPro" id="IPR000387">
    <property type="entry name" value="Tyr_Pase_dom"/>
</dbReference>
<feature type="domain" description="Tyrosine specific protein phosphatases" evidence="3">
    <location>
        <begin position="134"/>
        <end position="185"/>
    </location>
</feature>
<name>A0A2R4BSM7_THAAR</name>
<proteinExistence type="predicted"/>
<dbReference type="InterPro" id="IPR057023">
    <property type="entry name" value="PTP-SAK"/>
</dbReference>
<dbReference type="AlphaFoldDB" id="A0A2R4BSM7"/>
<dbReference type="InterPro" id="IPR029021">
    <property type="entry name" value="Prot-tyrosine_phosphatase-like"/>
</dbReference>
<sequence>MENRYDIHPIPPEPSRLPSRKLPDASVQPLGGWGEIGLSLCPGLQSGDGSGESRQCCLGEDLVRIRDWGAALILTLTEPHELSTSGSERLASGSGRLGMQWRHLPVRDRYPPGPAFEDGWQAVAGEIGALLRTGRRVLVHSIGGFGRAGTVAACLLVESGMGPEQAVECVRMAHPRAIDNALQEWYVWNYRPCLR</sequence>
<reference evidence="4 5" key="1">
    <citation type="submission" date="2018-03" db="EMBL/GenBank/DDBJ databases">
        <title>Complete genome sequence of Thauera aromatica, a model organism for studying aromatic compound degradation under denitrifying conditions.</title>
        <authorList>
            <person name="Lo H.-Y."/>
            <person name="Goris T."/>
            <person name="Boll M."/>
            <person name="Mueller J.A."/>
        </authorList>
    </citation>
    <scope>NUCLEOTIDE SEQUENCE [LARGE SCALE GENOMIC DNA]</scope>
    <source>
        <strain evidence="4 5">K172</strain>
    </source>
</reference>
<evidence type="ECO:0000313" key="5">
    <source>
        <dbReference type="Proteomes" id="UP000241885"/>
    </source>
</evidence>
<dbReference type="SUPFAM" id="SSF52799">
    <property type="entry name" value="(Phosphotyrosine protein) phosphatases II"/>
    <property type="match status" value="1"/>
</dbReference>
<keyword evidence="5" id="KW-1185">Reference proteome</keyword>
<evidence type="ECO:0000259" key="3">
    <source>
        <dbReference type="PROSITE" id="PS50056"/>
    </source>
</evidence>
<keyword evidence="1" id="KW-0378">Hydrolase</keyword>
<organism evidence="4 5">
    <name type="scientific">Thauera aromatica K172</name>
    <dbReference type="NCBI Taxonomy" id="44139"/>
    <lineage>
        <taxon>Bacteria</taxon>
        <taxon>Pseudomonadati</taxon>
        <taxon>Pseudomonadota</taxon>
        <taxon>Betaproteobacteria</taxon>
        <taxon>Rhodocyclales</taxon>
        <taxon>Zoogloeaceae</taxon>
        <taxon>Thauera</taxon>
    </lineage>
</organism>
<feature type="region of interest" description="Disordered" evidence="2">
    <location>
        <begin position="1"/>
        <end position="25"/>
    </location>
</feature>
<dbReference type="OrthoDB" id="9798107at2"/>
<dbReference type="EMBL" id="CP028339">
    <property type="protein sequence ID" value="AVR90212.1"/>
    <property type="molecule type" value="Genomic_DNA"/>
</dbReference>
<protein>
    <submittedName>
        <fullName evidence="4">Dual specificity protein phosphatase</fullName>
    </submittedName>
</protein>
<evidence type="ECO:0000256" key="2">
    <source>
        <dbReference type="SAM" id="MobiDB-lite"/>
    </source>
</evidence>
<dbReference type="Pfam" id="PF22784">
    <property type="entry name" value="PTP-SAK"/>
    <property type="match status" value="1"/>
</dbReference>
<evidence type="ECO:0000313" key="4">
    <source>
        <dbReference type="EMBL" id="AVR90212.1"/>
    </source>
</evidence>
<dbReference type="GO" id="GO:0016791">
    <property type="term" value="F:phosphatase activity"/>
    <property type="evidence" value="ECO:0007669"/>
    <property type="project" value="UniProtKB-ARBA"/>
</dbReference>
<dbReference type="Gene3D" id="3.90.190.10">
    <property type="entry name" value="Protein tyrosine phosphatase superfamily"/>
    <property type="match status" value="1"/>
</dbReference>
<dbReference type="PROSITE" id="PS50056">
    <property type="entry name" value="TYR_PHOSPHATASE_2"/>
    <property type="match status" value="1"/>
</dbReference>
<dbReference type="Proteomes" id="UP000241885">
    <property type="component" value="Chromosome"/>
</dbReference>
<dbReference type="RefSeq" id="WP_107222195.1">
    <property type="nucleotide sequence ID" value="NZ_CP028339.1"/>
</dbReference>
<gene>
    <name evidence="4" type="ORF">Tharo_3331</name>
</gene>
<evidence type="ECO:0000256" key="1">
    <source>
        <dbReference type="ARBA" id="ARBA00022801"/>
    </source>
</evidence>